<evidence type="ECO:0000256" key="3">
    <source>
        <dbReference type="ARBA" id="ARBA00023125"/>
    </source>
</evidence>
<keyword evidence="3" id="KW-0238">DNA-binding</keyword>
<name>A0A382FKB2_9ZZZZ</name>
<keyword evidence="1" id="KW-0597">Phosphoprotein</keyword>
<dbReference type="SMART" id="SM00448">
    <property type="entry name" value="REC"/>
    <property type="match status" value="1"/>
</dbReference>
<protein>
    <recommendedName>
        <fullName evidence="8">HTH luxR-type domain-containing protein</fullName>
    </recommendedName>
</protein>
<dbReference type="InterPro" id="IPR039420">
    <property type="entry name" value="WalR-like"/>
</dbReference>
<sequence length="220" mass="24590">MKAEIKSLKILVVDDHDIVRRGLVMVLSRQEDLLVVGEAGTAYEALKKARELKPDVVVLDIRLPDSTGIEVCRDIRAENPDVMVLMLTSYSDEEAVIGSIMAGASGYLLKEIRSQEIVTAVRRVGAGQSLLDPKVTAGVLERVRRSIDNDPIAHLNDQERRILDLIAEGKTNREIADEVHLSDKTVKNYVSNILRKLDVSGRSQAAVFWVERRGRRGYFE</sequence>
<evidence type="ECO:0000313" key="7">
    <source>
        <dbReference type="EMBL" id="SVB62794.1"/>
    </source>
</evidence>
<evidence type="ECO:0000259" key="5">
    <source>
        <dbReference type="PROSITE" id="PS50043"/>
    </source>
</evidence>
<dbReference type="InterPro" id="IPR016032">
    <property type="entry name" value="Sig_transdc_resp-reg_C-effctor"/>
</dbReference>
<dbReference type="PANTHER" id="PTHR43214">
    <property type="entry name" value="TWO-COMPONENT RESPONSE REGULATOR"/>
    <property type="match status" value="1"/>
</dbReference>
<evidence type="ECO:0000256" key="1">
    <source>
        <dbReference type="ARBA" id="ARBA00022553"/>
    </source>
</evidence>
<dbReference type="PRINTS" id="PR00038">
    <property type="entry name" value="HTHLUXR"/>
</dbReference>
<dbReference type="CDD" id="cd06170">
    <property type="entry name" value="LuxR_C_like"/>
    <property type="match status" value="1"/>
</dbReference>
<reference evidence="7" key="1">
    <citation type="submission" date="2018-05" db="EMBL/GenBank/DDBJ databases">
        <authorList>
            <person name="Lanie J.A."/>
            <person name="Ng W.-L."/>
            <person name="Kazmierczak K.M."/>
            <person name="Andrzejewski T.M."/>
            <person name="Davidsen T.M."/>
            <person name="Wayne K.J."/>
            <person name="Tettelin H."/>
            <person name="Glass J.I."/>
            <person name="Rusch D."/>
            <person name="Podicherti R."/>
            <person name="Tsui H.-C.T."/>
            <person name="Winkler M.E."/>
        </authorList>
    </citation>
    <scope>NUCLEOTIDE SEQUENCE</scope>
</reference>
<dbReference type="EMBL" id="UINC01050159">
    <property type="protein sequence ID" value="SVB62794.1"/>
    <property type="molecule type" value="Genomic_DNA"/>
</dbReference>
<dbReference type="PANTHER" id="PTHR43214:SF24">
    <property type="entry name" value="TRANSCRIPTIONAL REGULATORY PROTEIN NARL-RELATED"/>
    <property type="match status" value="1"/>
</dbReference>
<dbReference type="GO" id="GO:0003677">
    <property type="term" value="F:DNA binding"/>
    <property type="evidence" value="ECO:0007669"/>
    <property type="project" value="UniProtKB-KW"/>
</dbReference>
<feature type="domain" description="HTH luxR-type" evidence="5">
    <location>
        <begin position="148"/>
        <end position="213"/>
    </location>
</feature>
<dbReference type="CDD" id="cd17535">
    <property type="entry name" value="REC_NarL-like"/>
    <property type="match status" value="1"/>
</dbReference>
<keyword evidence="2" id="KW-0805">Transcription regulation</keyword>
<dbReference type="AlphaFoldDB" id="A0A382FKB2"/>
<dbReference type="SMART" id="SM00421">
    <property type="entry name" value="HTH_LUXR"/>
    <property type="match status" value="1"/>
</dbReference>
<evidence type="ECO:0008006" key="8">
    <source>
        <dbReference type="Google" id="ProtNLM"/>
    </source>
</evidence>
<evidence type="ECO:0000256" key="4">
    <source>
        <dbReference type="ARBA" id="ARBA00023163"/>
    </source>
</evidence>
<proteinExistence type="predicted"/>
<dbReference type="GO" id="GO:0000160">
    <property type="term" value="P:phosphorelay signal transduction system"/>
    <property type="evidence" value="ECO:0007669"/>
    <property type="project" value="InterPro"/>
</dbReference>
<dbReference type="SUPFAM" id="SSF52172">
    <property type="entry name" value="CheY-like"/>
    <property type="match status" value="1"/>
</dbReference>
<keyword evidence="4" id="KW-0804">Transcription</keyword>
<dbReference type="Pfam" id="PF00072">
    <property type="entry name" value="Response_reg"/>
    <property type="match status" value="1"/>
</dbReference>
<dbReference type="SUPFAM" id="SSF46894">
    <property type="entry name" value="C-terminal effector domain of the bipartite response regulators"/>
    <property type="match status" value="1"/>
</dbReference>
<dbReference type="PROSITE" id="PS50110">
    <property type="entry name" value="RESPONSE_REGULATORY"/>
    <property type="match status" value="1"/>
</dbReference>
<dbReference type="GO" id="GO:0006355">
    <property type="term" value="P:regulation of DNA-templated transcription"/>
    <property type="evidence" value="ECO:0007669"/>
    <property type="project" value="InterPro"/>
</dbReference>
<dbReference type="InterPro" id="IPR001789">
    <property type="entry name" value="Sig_transdc_resp-reg_receiver"/>
</dbReference>
<evidence type="ECO:0000259" key="6">
    <source>
        <dbReference type="PROSITE" id="PS50110"/>
    </source>
</evidence>
<evidence type="ECO:0000256" key="2">
    <source>
        <dbReference type="ARBA" id="ARBA00023015"/>
    </source>
</evidence>
<organism evidence="7">
    <name type="scientific">marine metagenome</name>
    <dbReference type="NCBI Taxonomy" id="408172"/>
    <lineage>
        <taxon>unclassified sequences</taxon>
        <taxon>metagenomes</taxon>
        <taxon>ecological metagenomes</taxon>
    </lineage>
</organism>
<dbReference type="PROSITE" id="PS50043">
    <property type="entry name" value="HTH_LUXR_2"/>
    <property type="match status" value="1"/>
</dbReference>
<gene>
    <name evidence="7" type="ORF">METZ01_LOCUS215648</name>
</gene>
<dbReference type="Gene3D" id="3.40.50.2300">
    <property type="match status" value="1"/>
</dbReference>
<dbReference type="PROSITE" id="PS00622">
    <property type="entry name" value="HTH_LUXR_1"/>
    <property type="match status" value="1"/>
</dbReference>
<dbReference type="InterPro" id="IPR000792">
    <property type="entry name" value="Tscrpt_reg_LuxR_C"/>
</dbReference>
<feature type="domain" description="Response regulatory" evidence="6">
    <location>
        <begin position="9"/>
        <end position="125"/>
    </location>
</feature>
<accession>A0A382FKB2</accession>
<dbReference type="InterPro" id="IPR058245">
    <property type="entry name" value="NreC/VraR/RcsB-like_REC"/>
</dbReference>
<dbReference type="InterPro" id="IPR011006">
    <property type="entry name" value="CheY-like_superfamily"/>
</dbReference>
<dbReference type="Pfam" id="PF00196">
    <property type="entry name" value="GerE"/>
    <property type="match status" value="1"/>
</dbReference>